<dbReference type="PANTHER" id="PTHR23535:SF2">
    <property type="entry name" value="SUGAR EFFLUX TRANSPORTER A-RELATED"/>
    <property type="match status" value="1"/>
</dbReference>
<feature type="transmembrane region" description="Helical" evidence="5">
    <location>
        <begin position="356"/>
        <end position="375"/>
    </location>
</feature>
<evidence type="ECO:0000313" key="6">
    <source>
        <dbReference type="EMBL" id="GGH97939.1"/>
    </source>
</evidence>
<keyword evidence="7" id="KW-1185">Reference proteome</keyword>
<keyword evidence="5" id="KW-0812">Transmembrane</keyword>
<evidence type="ECO:0000313" key="7">
    <source>
        <dbReference type="Proteomes" id="UP000643279"/>
    </source>
</evidence>
<gene>
    <name evidence="6" type="ORF">GCM10007170_29330</name>
</gene>
<dbReference type="InterPro" id="IPR036259">
    <property type="entry name" value="MFS_trans_sf"/>
</dbReference>
<feature type="transmembrane region" description="Helical" evidence="5">
    <location>
        <begin position="91"/>
        <end position="111"/>
    </location>
</feature>
<dbReference type="Gene3D" id="1.20.1250.20">
    <property type="entry name" value="MFS general substrate transporter like domains"/>
    <property type="match status" value="2"/>
</dbReference>
<feature type="transmembrane region" description="Helical" evidence="5">
    <location>
        <begin position="179"/>
        <end position="200"/>
    </location>
</feature>
<dbReference type="RefSeq" id="WP_229748487.1">
    <property type="nucleotide sequence ID" value="NZ_BMFW01000015.1"/>
</dbReference>
<dbReference type="PANTHER" id="PTHR23535">
    <property type="entry name" value="SUGAR EFFLUX TRANSPORTER A-RELATED"/>
    <property type="match status" value="1"/>
</dbReference>
<accession>A0ABQ2AWF3</accession>
<feature type="transmembrane region" description="Helical" evidence="5">
    <location>
        <begin position="294"/>
        <end position="312"/>
    </location>
</feature>
<protein>
    <submittedName>
        <fullName evidence="6">MFS transporter</fullName>
    </submittedName>
</protein>
<feature type="transmembrane region" description="Helical" evidence="5">
    <location>
        <begin position="117"/>
        <end position="138"/>
    </location>
</feature>
<evidence type="ECO:0000256" key="1">
    <source>
        <dbReference type="ARBA" id="ARBA00004651"/>
    </source>
</evidence>
<dbReference type="Pfam" id="PF07690">
    <property type="entry name" value="MFS_1"/>
    <property type="match status" value="1"/>
</dbReference>
<evidence type="ECO:0000256" key="4">
    <source>
        <dbReference type="ARBA" id="ARBA00022597"/>
    </source>
</evidence>
<keyword evidence="3" id="KW-1003">Cell membrane</keyword>
<dbReference type="EMBL" id="BMFW01000015">
    <property type="protein sequence ID" value="GGH97939.1"/>
    <property type="molecule type" value="Genomic_DNA"/>
</dbReference>
<keyword evidence="5" id="KW-1133">Transmembrane helix</keyword>
<sequence>MRTGQDQSAETKSRRGLAPPAATAATPLLTSSAALCWGLQFALLNPVLALLLVGLYDAGPADVGWVLAIYNASGFVAALGIPSWADRRRDYLRPLLACGALTLALAGTLAIATALPVAVVALVVLGGPAGVGVSLLFAEMKHAKAAPSEVINVRAIVSFAWVAGPPLATFIMGSLGNRAILPVLAAVALLNMATTAVMIAKRRTANSVEPDPDPAILASGQSVHRRAVVPIVAGFVALQATNSAAVSVMSLFVTERLGLPLVWSGVALGISALLEIPALLVIGKLSRRLSSQALLATGCIAGVGYYAAMTLITGPELLIAAQPLNAWFFGTVAGIGLTLFQDLIPRPGLASGLFTNTRRIGAIVSGVIIAAGPGLGFGYQGVFGICAIVAFAALILIGLSRNTAPAA</sequence>
<comment type="caution">
    <text evidence="6">The sequence shown here is derived from an EMBL/GenBank/DDBJ whole genome shotgun (WGS) entry which is preliminary data.</text>
</comment>
<feature type="transmembrane region" description="Helical" evidence="5">
    <location>
        <begin position="227"/>
        <end position="249"/>
    </location>
</feature>
<reference evidence="7" key="1">
    <citation type="journal article" date="2019" name="Int. J. Syst. Evol. Microbiol.">
        <title>The Global Catalogue of Microorganisms (GCM) 10K type strain sequencing project: providing services to taxonomists for standard genome sequencing and annotation.</title>
        <authorList>
            <consortium name="The Broad Institute Genomics Platform"/>
            <consortium name="The Broad Institute Genome Sequencing Center for Infectious Disease"/>
            <person name="Wu L."/>
            <person name="Ma J."/>
        </authorList>
    </citation>
    <scope>NUCLEOTIDE SEQUENCE [LARGE SCALE GENOMIC DNA]</scope>
    <source>
        <strain evidence="7">CGMCC 1.12778</strain>
    </source>
</reference>
<dbReference type="InterPro" id="IPR011701">
    <property type="entry name" value="MFS"/>
</dbReference>
<feature type="transmembrane region" description="Helical" evidence="5">
    <location>
        <begin position="21"/>
        <end position="43"/>
    </location>
</feature>
<name>A0ABQ2AWF3_9MICC</name>
<feature type="transmembrane region" description="Helical" evidence="5">
    <location>
        <begin position="63"/>
        <end position="84"/>
    </location>
</feature>
<evidence type="ECO:0000256" key="5">
    <source>
        <dbReference type="SAM" id="Phobius"/>
    </source>
</evidence>
<feature type="transmembrane region" description="Helical" evidence="5">
    <location>
        <begin position="261"/>
        <end position="282"/>
    </location>
</feature>
<feature type="transmembrane region" description="Helical" evidence="5">
    <location>
        <begin position="150"/>
        <end position="173"/>
    </location>
</feature>
<keyword evidence="2" id="KW-0813">Transport</keyword>
<evidence type="ECO:0000256" key="2">
    <source>
        <dbReference type="ARBA" id="ARBA00022448"/>
    </source>
</evidence>
<dbReference type="Proteomes" id="UP000643279">
    <property type="component" value="Unassembled WGS sequence"/>
</dbReference>
<proteinExistence type="predicted"/>
<comment type="subcellular location">
    <subcellularLocation>
        <location evidence="1">Cell membrane</location>
        <topology evidence="1">Multi-pass membrane protein</topology>
    </subcellularLocation>
</comment>
<feature type="transmembrane region" description="Helical" evidence="5">
    <location>
        <begin position="324"/>
        <end position="344"/>
    </location>
</feature>
<organism evidence="6 7">
    <name type="scientific">Arthrobacter liuii</name>
    <dbReference type="NCBI Taxonomy" id="1476996"/>
    <lineage>
        <taxon>Bacteria</taxon>
        <taxon>Bacillati</taxon>
        <taxon>Actinomycetota</taxon>
        <taxon>Actinomycetes</taxon>
        <taxon>Micrococcales</taxon>
        <taxon>Micrococcaceae</taxon>
        <taxon>Arthrobacter</taxon>
    </lineage>
</organism>
<evidence type="ECO:0000256" key="3">
    <source>
        <dbReference type="ARBA" id="ARBA00022475"/>
    </source>
</evidence>
<keyword evidence="4" id="KW-0762">Sugar transport</keyword>
<feature type="transmembrane region" description="Helical" evidence="5">
    <location>
        <begin position="381"/>
        <end position="399"/>
    </location>
</feature>
<keyword evidence="5" id="KW-0472">Membrane</keyword>
<dbReference type="SUPFAM" id="SSF103473">
    <property type="entry name" value="MFS general substrate transporter"/>
    <property type="match status" value="1"/>
</dbReference>